<evidence type="ECO:0008006" key="6">
    <source>
        <dbReference type="Google" id="ProtNLM"/>
    </source>
</evidence>
<protein>
    <recommendedName>
        <fullName evidence="6">PX domain-containing protein</fullName>
    </recommendedName>
</protein>
<dbReference type="AlphaFoldDB" id="A0A9W7AVG3"/>
<dbReference type="CDD" id="cd06093">
    <property type="entry name" value="PX_domain"/>
    <property type="match status" value="1"/>
</dbReference>
<feature type="region of interest" description="Disordered" evidence="1">
    <location>
        <begin position="274"/>
        <end position="312"/>
    </location>
</feature>
<dbReference type="SMART" id="SM00312">
    <property type="entry name" value="PX"/>
    <property type="match status" value="1"/>
</dbReference>
<feature type="compositionally biased region" description="Basic and acidic residues" evidence="1">
    <location>
        <begin position="284"/>
        <end position="302"/>
    </location>
</feature>
<evidence type="ECO:0000313" key="4">
    <source>
        <dbReference type="EMBL" id="GMH78521.1"/>
    </source>
</evidence>
<feature type="domain" description="PDZ" evidence="2">
    <location>
        <begin position="11"/>
        <end position="87"/>
    </location>
</feature>
<dbReference type="EMBL" id="BLQM01000252">
    <property type="protein sequence ID" value="GMH78521.1"/>
    <property type="molecule type" value="Genomic_DNA"/>
</dbReference>
<dbReference type="InterPro" id="IPR036034">
    <property type="entry name" value="PDZ_sf"/>
</dbReference>
<dbReference type="PANTHER" id="PTHR22775">
    <property type="entry name" value="SORTING NEXIN"/>
    <property type="match status" value="1"/>
</dbReference>
<dbReference type="InterPro" id="IPR036871">
    <property type="entry name" value="PX_dom_sf"/>
</dbReference>
<name>A0A9W7AVG3_9STRA</name>
<dbReference type="InterPro" id="IPR001478">
    <property type="entry name" value="PDZ"/>
</dbReference>
<dbReference type="PANTHER" id="PTHR22775:SF3">
    <property type="entry name" value="SORTING NEXIN-13"/>
    <property type="match status" value="1"/>
</dbReference>
<evidence type="ECO:0000259" key="3">
    <source>
        <dbReference type="PROSITE" id="PS50195"/>
    </source>
</evidence>
<organism evidence="4 5">
    <name type="scientific">Triparma laevis f. inornata</name>
    <dbReference type="NCBI Taxonomy" id="1714386"/>
    <lineage>
        <taxon>Eukaryota</taxon>
        <taxon>Sar</taxon>
        <taxon>Stramenopiles</taxon>
        <taxon>Ochrophyta</taxon>
        <taxon>Bolidophyceae</taxon>
        <taxon>Parmales</taxon>
        <taxon>Triparmaceae</taxon>
        <taxon>Triparma</taxon>
    </lineage>
</organism>
<accession>A0A9W7AVG3</accession>
<feature type="region of interest" description="Disordered" evidence="1">
    <location>
        <begin position="112"/>
        <end position="137"/>
    </location>
</feature>
<dbReference type="GO" id="GO:0035091">
    <property type="term" value="F:phosphatidylinositol binding"/>
    <property type="evidence" value="ECO:0007669"/>
    <property type="project" value="InterPro"/>
</dbReference>
<dbReference type="InterPro" id="IPR001683">
    <property type="entry name" value="PX_dom"/>
</dbReference>
<evidence type="ECO:0000313" key="5">
    <source>
        <dbReference type="Proteomes" id="UP001162640"/>
    </source>
</evidence>
<dbReference type="PROSITE" id="PS50106">
    <property type="entry name" value="PDZ"/>
    <property type="match status" value="1"/>
</dbReference>
<sequence>MSARSTALGDEVLIDVGQQGPYGALLRAGPSGNAAVLVAWERLPNGKFGPIQRDGGVRLGDILVRLNNVELYQRRFEDVMTMLRNPGILNKRLTFVSKEKFMEITSRSAHANLMKSGTGSKNSSSPNNAMNNNGVKQSSPFMSVVRRARINQDGASPFAEYEVSCSLRVSSRKVETERVVRWSVWKRYSEFESLDKAIRADFGWQLEAKAKCFPSKNTFTFSKLSVDFVEKRRSDLDSYWQAMLSVDRIADFSKSHHCSSDLRAFLEVARHVNGASSTEEGEGEGGRDAEDGYPETRRRDENGYGGSRHFTT</sequence>
<evidence type="ECO:0000259" key="2">
    <source>
        <dbReference type="PROSITE" id="PS50106"/>
    </source>
</evidence>
<dbReference type="Proteomes" id="UP001162640">
    <property type="component" value="Unassembled WGS sequence"/>
</dbReference>
<dbReference type="Gene3D" id="3.30.1520.10">
    <property type="entry name" value="Phox-like domain"/>
    <property type="match status" value="1"/>
</dbReference>
<evidence type="ECO:0000256" key="1">
    <source>
        <dbReference type="SAM" id="MobiDB-lite"/>
    </source>
</evidence>
<proteinExistence type="predicted"/>
<dbReference type="PROSITE" id="PS50195">
    <property type="entry name" value="PX"/>
    <property type="match status" value="1"/>
</dbReference>
<dbReference type="Pfam" id="PF00787">
    <property type="entry name" value="PX"/>
    <property type="match status" value="1"/>
</dbReference>
<dbReference type="SUPFAM" id="SSF64268">
    <property type="entry name" value="PX domain"/>
    <property type="match status" value="1"/>
</dbReference>
<feature type="compositionally biased region" description="Low complexity" evidence="1">
    <location>
        <begin position="120"/>
        <end position="133"/>
    </location>
</feature>
<gene>
    <name evidence="4" type="ORF">TL16_g07833</name>
</gene>
<feature type="domain" description="PX" evidence="3">
    <location>
        <begin position="139"/>
        <end position="272"/>
    </location>
</feature>
<comment type="caution">
    <text evidence="4">The sequence shown here is derived from an EMBL/GenBank/DDBJ whole genome shotgun (WGS) entry which is preliminary data.</text>
</comment>
<reference evidence="5" key="1">
    <citation type="journal article" date="2023" name="Commun. Biol.">
        <title>Genome analysis of Parmales, the sister group of diatoms, reveals the evolutionary specialization of diatoms from phago-mixotrophs to photoautotrophs.</title>
        <authorList>
            <person name="Ban H."/>
            <person name="Sato S."/>
            <person name="Yoshikawa S."/>
            <person name="Yamada K."/>
            <person name="Nakamura Y."/>
            <person name="Ichinomiya M."/>
            <person name="Sato N."/>
            <person name="Blanc-Mathieu R."/>
            <person name="Endo H."/>
            <person name="Kuwata A."/>
            <person name="Ogata H."/>
        </authorList>
    </citation>
    <scope>NUCLEOTIDE SEQUENCE [LARGE SCALE GENOMIC DNA]</scope>
</reference>
<dbReference type="SUPFAM" id="SSF50156">
    <property type="entry name" value="PDZ domain-like"/>
    <property type="match status" value="1"/>
</dbReference>